<comment type="caution">
    <text evidence="1">The sequence shown here is derived from an EMBL/GenBank/DDBJ whole genome shotgun (WGS) entry which is preliminary data.</text>
</comment>
<organism evidence="1 2">
    <name type="scientific">Saccharata proteae CBS 121410</name>
    <dbReference type="NCBI Taxonomy" id="1314787"/>
    <lineage>
        <taxon>Eukaryota</taxon>
        <taxon>Fungi</taxon>
        <taxon>Dikarya</taxon>
        <taxon>Ascomycota</taxon>
        <taxon>Pezizomycotina</taxon>
        <taxon>Dothideomycetes</taxon>
        <taxon>Dothideomycetes incertae sedis</taxon>
        <taxon>Botryosphaeriales</taxon>
        <taxon>Saccharataceae</taxon>
        <taxon>Saccharata</taxon>
    </lineage>
</organism>
<dbReference type="OrthoDB" id="3050608at2759"/>
<reference evidence="1" key="1">
    <citation type="journal article" date="2020" name="Stud. Mycol.">
        <title>101 Dothideomycetes genomes: a test case for predicting lifestyles and emergence of pathogens.</title>
        <authorList>
            <person name="Haridas S."/>
            <person name="Albert R."/>
            <person name="Binder M."/>
            <person name="Bloem J."/>
            <person name="Labutti K."/>
            <person name="Salamov A."/>
            <person name="Andreopoulos B."/>
            <person name="Baker S."/>
            <person name="Barry K."/>
            <person name="Bills G."/>
            <person name="Bluhm B."/>
            <person name="Cannon C."/>
            <person name="Castanera R."/>
            <person name="Culley D."/>
            <person name="Daum C."/>
            <person name="Ezra D."/>
            <person name="Gonzalez J."/>
            <person name="Henrissat B."/>
            <person name="Kuo A."/>
            <person name="Liang C."/>
            <person name="Lipzen A."/>
            <person name="Lutzoni F."/>
            <person name="Magnuson J."/>
            <person name="Mondo S."/>
            <person name="Nolan M."/>
            <person name="Ohm R."/>
            <person name="Pangilinan J."/>
            <person name="Park H.-J."/>
            <person name="Ramirez L."/>
            <person name="Alfaro M."/>
            <person name="Sun H."/>
            <person name="Tritt A."/>
            <person name="Yoshinaga Y."/>
            <person name="Zwiers L.-H."/>
            <person name="Turgeon B."/>
            <person name="Goodwin S."/>
            <person name="Spatafora J."/>
            <person name="Crous P."/>
            <person name="Grigoriev I."/>
        </authorList>
    </citation>
    <scope>NUCLEOTIDE SEQUENCE</scope>
    <source>
        <strain evidence="1">CBS 121410</strain>
    </source>
</reference>
<evidence type="ECO:0000313" key="2">
    <source>
        <dbReference type="Proteomes" id="UP000799776"/>
    </source>
</evidence>
<name>A0A9P4HN25_9PEZI</name>
<accession>A0A9P4HN25</accession>
<gene>
    <name evidence="1" type="ORF">K490DRAFT_51339</name>
</gene>
<dbReference type="AlphaFoldDB" id="A0A9P4HN25"/>
<protein>
    <submittedName>
        <fullName evidence="1">Uncharacterized protein</fullName>
    </submittedName>
</protein>
<keyword evidence="2" id="KW-1185">Reference proteome</keyword>
<dbReference type="EMBL" id="ML978771">
    <property type="protein sequence ID" value="KAF2083568.1"/>
    <property type="molecule type" value="Genomic_DNA"/>
</dbReference>
<dbReference type="PANTHER" id="PTHR40462">
    <property type="entry name" value="CHROMOSOME 1, WHOLE GENOME SHOTGUN SEQUENCE"/>
    <property type="match status" value="1"/>
</dbReference>
<dbReference type="Proteomes" id="UP000799776">
    <property type="component" value="Unassembled WGS sequence"/>
</dbReference>
<dbReference type="PANTHER" id="PTHR40462:SF1">
    <property type="entry name" value="EXPRESSED PROTEIN"/>
    <property type="match status" value="1"/>
</dbReference>
<evidence type="ECO:0000313" key="1">
    <source>
        <dbReference type="EMBL" id="KAF2083568.1"/>
    </source>
</evidence>
<feature type="non-terminal residue" evidence="1">
    <location>
        <position position="1"/>
    </location>
</feature>
<sequence length="75" mass="8556">DQFDEGLGGGNSGEANEDLLDKAIDEFQEHVLHQGPQDDENAFEQIKDEQLARIIRAKYKARTGREFPIRDRRAS</sequence>
<proteinExistence type="predicted"/>